<feature type="compositionally biased region" description="Low complexity" evidence="1">
    <location>
        <begin position="28"/>
        <end position="39"/>
    </location>
</feature>
<accession>A0A6G0Y5S1</accession>
<dbReference type="OrthoDB" id="6593055at2759"/>
<dbReference type="Proteomes" id="UP000478052">
    <property type="component" value="Unassembled WGS sequence"/>
</dbReference>
<gene>
    <name evidence="2" type="ORF">FWK35_00012779</name>
</gene>
<feature type="region of interest" description="Disordered" evidence="1">
    <location>
        <begin position="17"/>
        <end position="42"/>
    </location>
</feature>
<keyword evidence="3" id="KW-1185">Reference proteome</keyword>
<comment type="caution">
    <text evidence="2">The sequence shown here is derived from an EMBL/GenBank/DDBJ whole genome shotgun (WGS) entry which is preliminary data.</text>
</comment>
<organism evidence="2 3">
    <name type="scientific">Aphis craccivora</name>
    <name type="common">Cowpea aphid</name>
    <dbReference type="NCBI Taxonomy" id="307492"/>
    <lineage>
        <taxon>Eukaryota</taxon>
        <taxon>Metazoa</taxon>
        <taxon>Ecdysozoa</taxon>
        <taxon>Arthropoda</taxon>
        <taxon>Hexapoda</taxon>
        <taxon>Insecta</taxon>
        <taxon>Pterygota</taxon>
        <taxon>Neoptera</taxon>
        <taxon>Paraneoptera</taxon>
        <taxon>Hemiptera</taxon>
        <taxon>Sternorrhyncha</taxon>
        <taxon>Aphidomorpha</taxon>
        <taxon>Aphidoidea</taxon>
        <taxon>Aphididae</taxon>
        <taxon>Aphidini</taxon>
        <taxon>Aphis</taxon>
        <taxon>Aphis</taxon>
    </lineage>
</organism>
<sequence length="93" mass="10501">MSQTPHLMVSGSFEVFTQQDNNDDTQHDTNTTNNVDQTNAETHIKSPQPIFVKGVQDFPGLCTSLIEILGVENFICKSSTDLLQKHIERLYTF</sequence>
<evidence type="ECO:0000256" key="1">
    <source>
        <dbReference type="SAM" id="MobiDB-lite"/>
    </source>
</evidence>
<dbReference type="EMBL" id="VUJU01005969">
    <property type="protein sequence ID" value="KAF0749786.1"/>
    <property type="molecule type" value="Genomic_DNA"/>
</dbReference>
<evidence type="ECO:0000313" key="2">
    <source>
        <dbReference type="EMBL" id="KAF0749786.1"/>
    </source>
</evidence>
<reference evidence="2 3" key="1">
    <citation type="submission" date="2019-08" db="EMBL/GenBank/DDBJ databases">
        <title>Whole genome of Aphis craccivora.</title>
        <authorList>
            <person name="Voronova N.V."/>
            <person name="Shulinski R.S."/>
            <person name="Bandarenka Y.V."/>
            <person name="Zhorov D.G."/>
            <person name="Warner D."/>
        </authorList>
    </citation>
    <scope>NUCLEOTIDE SEQUENCE [LARGE SCALE GENOMIC DNA]</scope>
    <source>
        <strain evidence="2">180601</strain>
        <tissue evidence="2">Whole Body</tissue>
    </source>
</reference>
<name>A0A6G0Y5S1_APHCR</name>
<evidence type="ECO:0000313" key="3">
    <source>
        <dbReference type="Proteomes" id="UP000478052"/>
    </source>
</evidence>
<proteinExistence type="predicted"/>
<dbReference type="AlphaFoldDB" id="A0A6G0Y5S1"/>
<protein>
    <submittedName>
        <fullName evidence="2">Formin-F-like</fullName>
    </submittedName>
</protein>